<keyword evidence="9" id="KW-0503">Monooxygenase</keyword>
<keyword evidence="3 7" id="KW-1133">Transmembrane helix</keyword>
<evidence type="ECO:0000256" key="1">
    <source>
        <dbReference type="ARBA" id="ARBA00004127"/>
    </source>
</evidence>
<dbReference type="EMBL" id="BMAO01034854">
    <property type="protein sequence ID" value="GFQ99438.1"/>
    <property type="molecule type" value="Genomic_DNA"/>
</dbReference>
<feature type="transmembrane region" description="Helical" evidence="7">
    <location>
        <begin position="172"/>
        <end position="189"/>
    </location>
</feature>
<evidence type="ECO:0000256" key="6">
    <source>
        <dbReference type="ARBA" id="ARBA00023136"/>
    </source>
</evidence>
<dbReference type="PANTHER" id="PTHR21624">
    <property type="entry name" value="STEROL DESATURASE-RELATED PROTEIN"/>
    <property type="match status" value="1"/>
</dbReference>
<organism evidence="9 10">
    <name type="scientific">Trichonephila clavata</name>
    <name type="common">Joro spider</name>
    <name type="synonym">Nephila clavata</name>
    <dbReference type="NCBI Taxonomy" id="2740835"/>
    <lineage>
        <taxon>Eukaryota</taxon>
        <taxon>Metazoa</taxon>
        <taxon>Ecdysozoa</taxon>
        <taxon>Arthropoda</taxon>
        <taxon>Chelicerata</taxon>
        <taxon>Arachnida</taxon>
        <taxon>Araneae</taxon>
        <taxon>Araneomorphae</taxon>
        <taxon>Entelegynae</taxon>
        <taxon>Araneoidea</taxon>
        <taxon>Nephilidae</taxon>
        <taxon>Trichonephila</taxon>
    </lineage>
</organism>
<dbReference type="GO" id="GO:0008610">
    <property type="term" value="P:lipid biosynthetic process"/>
    <property type="evidence" value="ECO:0007669"/>
    <property type="project" value="InterPro"/>
</dbReference>
<keyword evidence="5" id="KW-0443">Lipid metabolism</keyword>
<proteinExistence type="predicted"/>
<evidence type="ECO:0000256" key="4">
    <source>
        <dbReference type="ARBA" id="ARBA00023002"/>
    </source>
</evidence>
<comment type="subcellular location">
    <subcellularLocation>
        <location evidence="1">Endomembrane system</location>
        <topology evidence="1">Multi-pass membrane protein</topology>
    </subcellularLocation>
</comment>
<comment type="caution">
    <text evidence="9">The sequence shown here is derived from an EMBL/GenBank/DDBJ whole genome shotgun (WGS) entry which is preliminary data.</text>
</comment>
<keyword evidence="6 7" id="KW-0472">Membrane</keyword>
<evidence type="ECO:0000313" key="9">
    <source>
        <dbReference type="EMBL" id="GFQ99438.1"/>
    </source>
</evidence>
<gene>
    <name evidence="9" type="primary">Agmo</name>
    <name evidence="9" type="ORF">TNCT_671781</name>
</gene>
<evidence type="ECO:0000256" key="5">
    <source>
        <dbReference type="ARBA" id="ARBA00023098"/>
    </source>
</evidence>
<dbReference type="OrthoDB" id="6354873at2759"/>
<name>A0A8X6LA49_TRICU</name>
<keyword evidence="4" id="KW-0560">Oxidoreductase</keyword>
<sequence length="333" mass="38943">MTDSPGSNRQLRHRSRSTCQMRVSAFVRDSPGPPSITHDSLRLHCLHPMYSAHGRHLADCEINQSTTFKGIWNKKNIKFSKSSFCANTKKWEVDEVPNYIIEIMPWILIFVVVERAFLLLSKKPLRINDLLGSASQGIMTEISRLVLDCWKFAAYIYIYSNWRIVTLPWDSLWTWFIALIAADFLYYWTHRASHEINFLWAAHQVHHSSEDYTLSTAMRQSILLSQLLWVFYLPAALVVPPAPFWVHFQLNFTYQFWLHTEVIKSIGPLEYILNTASHHRVHHGRNRYCIDKNYAGFLIIWDRMFGTFEAEKEQVVYGTVSPINTFESLNIQV</sequence>
<dbReference type="GO" id="GO:0006643">
    <property type="term" value="P:membrane lipid metabolic process"/>
    <property type="evidence" value="ECO:0007669"/>
    <property type="project" value="TreeGrafter"/>
</dbReference>
<dbReference type="Proteomes" id="UP000887116">
    <property type="component" value="Unassembled WGS sequence"/>
</dbReference>
<protein>
    <submittedName>
        <fullName evidence="9">Alkylglycerol monooxygenase</fullName>
    </submittedName>
</protein>
<evidence type="ECO:0000313" key="10">
    <source>
        <dbReference type="Proteomes" id="UP000887116"/>
    </source>
</evidence>
<dbReference type="PANTHER" id="PTHR21624:SF1">
    <property type="entry name" value="ALKYLGLYCEROL MONOOXYGENASE"/>
    <property type="match status" value="1"/>
</dbReference>
<evidence type="ECO:0000256" key="2">
    <source>
        <dbReference type="ARBA" id="ARBA00022692"/>
    </source>
</evidence>
<dbReference type="InterPro" id="IPR006694">
    <property type="entry name" value="Fatty_acid_hydroxylase"/>
</dbReference>
<dbReference type="GO" id="GO:0005506">
    <property type="term" value="F:iron ion binding"/>
    <property type="evidence" value="ECO:0007669"/>
    <property type="project" value="InterPro"/>
</dbReference>
<dbReference type="AlphaFoldDB" id="A0A8X6LA49"/>
<evidence type="ECO:0000259" key="8">
    <source>
        <dbReference type="Pfam" id="PF04116"/>
    </source>
</evidence>
<dbReference type="GO" id="GO:0016020">
    <property type="term" value="C:membrane"/>
    <property type="evidence" value="ECO:0007669"/>
    <property type="project" value="GOC"/>
</dbReference>
<evidence type="ECO:0000256" key="3">
    <source>
        <dbReference type="ARBA" id="ARBA00022989"/>
    </source>
</evidence>
<dbReference type="Pfam" id="PF04116">
    <property type="entry name" value="FA_hydroxylase"/>
    <property type="match status" value="1"/>
</dbReference>
<feature type="domain" description="Fatty acid hydroxylase" evidence="8">
    <location>
        <begin position="175"/>
        <end position="307"/>
    </location>
</feature>
<keyword evidence="10" id="KW-1185">Reference proteome</keyword>
<dbReference type="GO" id="GO:0050479">
    <property type="term" value="F:glyceryl-ether monooxygenase activity"/>
    <property type="evidence" value="ECO:0007669"/>
    <property type="project" value="TreeGrafter"/>
</dbReference>
<accession>A0A8X6LA49</accession>
<feature type="transmembrane region" description="Helical" evidence="7">
    <location>
        <begin position="99"/>
        <end position="121"/>
    </location>
</feature>
<keyword evidence="2 7" id="KW-0812">Transmembrane</keyword>
<reference evidence="9" key="1">
    <citation type="submission" date="2020-07" db="EMBL/GenBank/DDBJ databases">
        <title>Multicomponent nature underlies the extraordinary mechanical properties of spider dragline silk.</title>
        <authorList>
            <person name="Kono N."/>
            <person name="Nakamura H."/>
            <person name="Mori M."/>
            <person name="Yoshida Y."/>
            <person name="Ohtoshi R."/>
            <person name="Malay A.D."/>
            <person name="Moran D.A.P."/>
            <person name="Tomita M."/>
            <person name="Numata K."/>
            <person name="Arakawa K."/>
        </authorList>
    </citation>
    <scope>NUCLEOTIDE SEQUENCE</scope>
</reference>
<dbReference type="InterPro" id="IPR051689">
    <property type="entry name" value="Sterol_desaturase/TMEM195"/>
</dbReference>
<evidence type="ECO:0000256" key="7">
    <source>
        <dbReference type="SAM" id="Phobius"/>
    </source>
</evidence>
<feature type="transmembrane region" description="Helical" evidence="7">
    <location>
        <begin position="227"/>
        <end position="246"/>
    </location>
</feature>
<dbReference type="GO" id="GO:0005783">
    <property type="term" value="C:endoplasmic reticulum"/>
    <property type="evidence" value="ECO:0007669"/>
    <property type="project" value="TreeGrafter"/>
</dbReference>